<name>A0A7S4LCX1_9EUGL</name>
<organism evidence="2">
    <name type="scientific">Eutreptiella gymnastica</name>
    <dbReference type="NCBI Taxonomy" id="73025"/>
    <lineage>
        <taxon>Eukaryota</taxon>
        <taxon>Discoba</taxon>
        <taxon>Euglenozoa</taxon>
        <taxon>Euglenida</taxon>
        <taxon>Spirocuta</taxon>
        <taxon>Euglenophyceae</taxon>
        <taxon>Eutreptiales</taxon>
        <taxon>Eutreptiaceae</taxon>
        <taxon>Eutreptiella</taxon>
    </lineage>
</organism>
<keyword evidence="1" id="KW-0812">Transmembrane</keyword>
<dbReference type="EMBL" id="HBJA01092759">
    <property type="protein sequence ID" value="CAE0821051.1"/>
    <property type="molecule type" value="Transcribed_RNA"/>
</dbReference>
<proteinExistence type="predicted"/>
<keyword evidence="1" id="KW-0472">Membrane</keyword>
<gene>
    <name evidence="2" type="ORF">EGYM00163_LOCUS32223</name>
</gene>
<accession>A0A7S4LCX1</accession>
<feature type="transmembrane region" description="Helical" evidence="1">
    <location>
        <begin position="41"/>
        <end position="62"/>
    </location>
</feature>
<sequence length="121" mass="13611">MSMTKRVQEHSAQERAAVSVLVPLQEWIGVMSGGMKVDNILYQYLLVISPGLDAVAVWRLLAYGMYIPVPNRFVQRQAPKWPISACRLTGRIFQIFRCVLGTNHAMFSLTQMCTLTPATPQ</sequence>
<evidence type="ECO:0000313" key="2">
    <source>
        <dbReference type="EMBL" id="CAE0821051.1"/>
    </source>
</evidence>
<evidence type="ECO:0000256" key="1">
    <source>
        <dbReference type="SAM" id="Phobius"/>
    </source>
</evidence>
<dbReference type="AlphaFoldDB" id="A0A7S4LCX1"/>
<protein>
    <submittedName>
        <fullName evidence="2">Uncharacterized protein</fullName>
    </submittedName>
</protein>
<reference evidence="2" key="1">
    <citation type="submission" date="2021-01" db="EMBL/GenBank/DDBJ databases">
        <authorList>
            <person name="Corre E."/>
            <person name="Pelletier E."/>
            <person name="Niang G."/>
            <person name="Scheremetjew M."/>
            <person name="Finn R."/>
            <person name="Kale V."/>
            <person name="Holt S."/>
            <person name="Cochrane G."/>
            <person name="Meng A."/>
            <person name="Brown T."/>
            <person name="Cohen L."/>
        </authorList>
    </citation>
    <scope>NUCLEOTIDE SEQUENCE</scope>
    <source>
        <strain evidence="2">CCMP1594</strain>
    </source>
</reference>
<keyword evidence="1" id="KW-1133">Transmembrane helix</keyword>